<dbReference type="InterPro" id="IPR035935">
    <property type="entry name" value="TFB5-like_sf"/>
</dbReference>
<comment type="caution">
    <text evidence="9">The sequence shown here is derived from an EMBL/GenBank/DDBJ whole genome shotgun (WGS) entry which is preliminary data.</text>
</comment>
<comment type="subunit">
    <text evidence="8">Component of the 7-subunit TFIIH core complex.</text>
</comment>
<evidence type="ECO:0000256" key="6">
    <source>
        <dbReference type="ARBA" id="ARBA00023204"/>
    </source>
</evidence>
<sequence length="73" mass="8480">MVSAHKGILLECDIPTKQYLVSLNNDLEPSDKFIKYDLDDTHLFVQAGEKEEQFLKEALEKFHREVTFIAPQN</sequence>
<evidence type="ECO:0000313" key="9">
    <source>
        <dbReference type="EMBL" id="KAK3280083.1"/>
    </source>
</evidence>
<dbReference type="GO" id="GO:0006294">
    <property type="term" value="P:nucleotide-excision repair, preincision complex assembly"/>
    <property type="evidence" value="ECO:0007669"/>
    <property type="project" value="TreeGrafter"/>
</dbReference>
<evidence type="ECO:0000256" key="1">
    <source>
        <dbReference type="ARBA" id="ARBA00004123"/>
    </source>
</evidence>
<dbReference type="SMART" id="SM01395">
    <property type="entry name" value="Tbf5"/>
    <property type="match status" value="1"/>
</dbReference>
<reference evidence="9 10" key="1">
    <citation type="journal article" date="2015" name="Genome Biol. Evol.">
        <title>Comparative Genomics of a Bacterivorous Green Alga Reveals Evolutionary Causalities and Consequences of Phago-Mixotrophic Mode of Nutrition.</title>
        <authorList>
            <person name="Burns J.A."/>
            <person name="Paasch A."/>
            <person name="Narechania A."/>
            <person name="Kim E."/>
        </authorList>
    </citation>
    <scope>NUCLEOTIDE SEQUENCE [LARGE SCALE GENOMIC DNA]</scope>
    <source>
        <strain evidence="9 10">PLY_AMNH</strain>
    </source>
</reference>
<dbReference type="GO" id="GO:0006367">
    <property type="term" value="P:transcription initiation at RNA polymerase II promoter"/>
    <property type="evidence" value="ECO:0007669"/>
    <property type="project" value="UniProtKB-UniRule"/>
</dbReference>
<dbReference type="EMBL" id="LGRX02004546">
    <property type="protein sequence ID" value="KAK3280083.1"/>
    <property type="molecule type" value="Genomic_DNA"/>
</dbReference>
<accession>A0AAE0LCF5</accession>
<evidence type="ECO:0000256" key="3">
    <source>
        <dbReference type="ARBA" id="ARBA00022763"/>
    </source>
</evidence>
<name>A0AAE0LCF5_9CHLO</name>
<dbReference type="Gene3D" id="3.30.70.1220">
    <property type="entry name" value="TFB5-like"/>
    <property type="match status" value="1"/>
</dbReference>
<evidence type="ECO:0000256" key="5">
    <source>
        <dbReference type="ARBA" id="ARBA00023163"/>
    </source>
</evidence>
<dbReference type="SUPFAM" id="SSF142897">
    <property type="entry name" value="TFB5-like"/>
    <property type="match status" value="1"/>
</dbReference>
<keyword evidence="5 8" id="KW-0804">Transcription</keyword>
<protein>
    <recommendedName>
        <fullName evidence="8">General transcription and DNA repair factor IIH subunit TFB5</fullName>
    </recommendedName>
</protein>
<dbReference type="GO" id="GO:0005675">
    <property type="term" value="C:transcription factor TFIIH holo complex"/>
    <property type="evidence" value="ECO:0007669"/>
    <property type="project" value="TreeGrafter"/>
</dbReference>
<keyword evidence="6 8" id="KW-0234">DNA repair</keyword>
<evidence type="ECO:0000313" key="10">
    <source>
        <dbReference type="Proteomes" id="UP001190700"/>
    </source>
</evidence>
<comment type="subcellular location">
    <subcellularLocation>
        <location evidence="1 8">Nucleus</location>
    </subcellularLocation>
</comment>
<keyword evidence="3 8" id="KW-0227">DNA damage</keyword>
<evidence type="ECO:0000256" key="7">
    <source>
        <dbReference type="ARBA" id="ARBA00023242"/>
    </source>
</evidence>
<evidence type="ECO:0000256" key="8">
    <source>
        <dbReference type="RuleBase" id="RU368032"/>
    </source>
</evidence>
<evidence type="ECO:0000256" key="4">
    <source>
        <dbReference type="ARBA" id="ARBA00023015"/>
    </source>
</evidence>
<organism evidence="9 10">
    <name type="scientific">Cymbomonas tetramitiformis</name>
    <dbReference type="NCBI Taxonomy" id="36881"/>
    <lineage>
        <taxon>Eukaryota</taxon>
        <taxon>Viridiplantae</taxon>
        <taxon>Chlorophyta</taxon>
        <taxon>Pyramimonadophyceae</taxon>
        <taxon>Pyramimonadales</taxon>
        <taxon>Pyramimonadaceae</taxon>
        <taxon>Cymbomonas</taxon>
    </lineage>
</organism>
<dbReference type="Pfam" id="PF06331">
    <property type="entry name" value="Tfb5"/>
    <property type="match status" value="1"/>
</dbReference>
<keyword evidence="4 8" id="KW-0805">Transcription regulation</keyword>
<gene>
    <name evidence="9" type="ORF">CYMTET_12065</name>
</gene>
<evidence type="ECO:0000256" key="2">
    <source>
        <dbReference type="ARBA" id="ARBA00007470"/>
    </source>
</evidence>
<keyword evidence="10" id="KW-1185">Reference proteome</keyword>
<dbReference type="GO" id="GO:0000439">
    <property type="term" value="C:transcription factor TFIIH core complex"/>
    <property type="evidence" value="ECO:0007669"/>
    <property type="project" value="UniProtKB-UniRule"/>
</dbReference>
<dbReference type="PANTHER" id="PTHR28580">
    <property type="entry name" value="GENERAL TRANSCRIPTION FACTOR IIH SUBUNIT 5"/>
    <property type="match status" value="1"/>
</dbReference>
<dbReference type="AlphaFoldDB" id="A0AAE0LCF5"/>
<dbReference type="Proteomes" id="UP001190700">
    <property type="component" value="Unassembled WGS sequence"/>
</dbReference>
<comment type="function">
    <text evidence="8">In NER, TFIIH acts by opening DNA around the lesion to allow the excision of the damaged oligonucleotide and its replacement by a new DNA fragment. In transcription, TFIIH has an essential role in transcription initiation. When the pre-initiation complex (PIC) has been established, TFIIH is required for promoter opening and promoter escape.</text>
</comment>
<keyword evidence="7 8" id="KW-0539">Nucleus</keyword>
<dbReference type="PANTHER" id="PTHR28580:SF1">
    <property type="entry name" value="GENERAL TRANSCRIPTION FACTOR IIH SUBUNIT 5"/>
    <property type="match status" value="1"/>
</dbReference>
<proteinExistence type="inferred from homology"/>
<dbReference type="InterPro" id="IPR009400">
    <property type="entry name" value="TFIIH_TTDA/Tfb5"/>
</dbReference>
<comment type="similarity">
    <text evidence="2 8">Belongs to the TFB5 family.</text>
</comment>